<accession>A0A914YNI5</accession>
<name>A0A914YNI5_9BILA</name>
<organism evidence="1 2">
    <name type="scientific">Panagrolaimus superbus</name>
    <dbReference type="NCBI Taxonomy" id="310955"/>
    <lineage>
        <taxon>Eukaryota</taxon>
        <taxon>Metazoa</taxon>
        <taxon>Ecdysozoa</taxon>
        <taxon>Nematoda</taxon>
        <taxon>Chromadorea</taxon>
        <taxon>Rhabditida</taxon>
        <taxon>Tylenchina</taxon>
        <taxon>Panagrolaimomorpha</taxon>
        <taxon>Panagrolaimoidea</taxon>
        <taxon>Panagrolaimidae</taxon>
        <taxon>Panagrolaimus</taxon>
    </lineage>
</organism>
<reference evidence="2" key="1">
    <citation type="submission" date="2022-11" db="UniProtKB">
        <authorList>
            <consortium name="WormBaseParasite"/>
        </authorList>
    </citation>
    <scope>IDENTIFICATION</scope>
</reference>
<proteinExistence type="predicted"/>
<dbReference type="WBParaSite" id="PSU_v2.g20528.t1">
    <property type="protein sequence ID" value="PSU_v2.g20528.t1"/>
    <property type="gene ID" value="PSU_v2.g20528"/>
</dbReference>
<evidence type="ECO:0000313" key="2">
    <source>
        <dbReference type="WBParaSite" id="PSU_v2.g20528.t1"/>
    </source>
</evidence>
<sequence>MSHLYRVDFLNYKIIHNCVVILIRNAEEGGSELMIEYAVTLMKHVGPFIVQRKEDICEFDGYVTYLQKFKEAASDQIKFSIDELTEFRDRNWIGI</sequence>
<dbReference type="Proteomes" id="UP000887577">
    <property type="component" value="Unplaced"/>
</dbReference>
<protein>
    <submittedName>
        <fullName evidence="2">Uncharacterized protein</fullName>
    </submittedName>
</protein>
<dbReference type="Gene3D" id="1.25.40.180">
    <property type="match status" value="1"/>
</dbReference>
<dbReference type="AlphaFoldDB" id="A0A914YNI5"/>
<dbReference type="SUPFAM" id="SSF48371">
    <property type="entry name" value="ARM repeat"/>
    <property type="match status" value="1"/>
</dbReference>
<dbReference type="InterPro" id="IPR016024">
    <property type="entry name" value="ARM-type_fold"/>
</dbReference>
<evidence type="ECO:0000313" key="1">
    <source>
        <dbReference type="Proteomes" id="UP000887577"/>
    </source>
</evidence>
<keyword evidence="1" id="KW-1185">Reference proteome</keyword>